<dbReference type="STRING" id="454130.A0A0U5GFJ2"/>
<organism evidence="5 6">
    <name type="scientific">Aspergillus calidoustus</name>
    <dbReference type="NCBI Taxonomy" id="454130"/>
    <lineage>
        <taxon>Eukaryota</taxon>
        <taxon>Fungi</taxon>
        <taxon>Dikarya</taxon>
        <taxon>Ascomycota</taxon>
        <taxon>Pezizomycotina</taxon>
        <taxon>Eurotiomycetes</taxon>
        <taxon>Eurotiomycetidae</taxon>
        <taxon>Eurotiales</taxon>
        <taxon>Aspergillaceae</taxon>
        <taxon>Aspergillus</taxon>
        <taxon>Aspergillus subgen. Nidulantes</taxon>
    </lineage>
</organism>
<feature type="signal peptide" evidence="2">
    <location>
        <begin position="1"/>
        <end position="23"/>
    </location>
</feature>
<gene>
    <name evidence="5" type="ORF">ASPCAL13661</name>
</gene>
<keyword evidence="1" id="KW-0677">Repeat</keyword>
<evidence type="ECO:0000256" key="2">
    <source>
        <dbReference type="SAM" id="SignalP"/>
    </source>
</evidence>
<dbReference type="EMBL" id="CDMC01000019">
    <property type="protein sequence ID" value="CEL10544.1"/>
    <property type="molecule type" value="Genomic_DNA"/>
</dbReference>
<evidence type="ECO:0008006" key="7">
    <source>
        <dbReference type="Google" id="ProtNLM"/>
    </source>
</evidence>
<keyword evidence="2" id="KW-0732">Signal</keyword>
<dbReference type="InterPro" id="IPR027417">
    <property type="entry name" value="P-loop_NTPase"/>
</dbReference>
<dbReference type="Pfam" id="PF14479">
    <property type="entry name" value="HeLo"/>
    <property type="match status" value="1"/>
</dbReference>
<dbReference type="OMA" id="TSTRIMI"/>
<feature type="domain" description="Nephrocystin 3-like N-terminal" evidence="4">
    <location>
        <begin position="205"/>
        <end position="374"/>
    </location>
</feature>
<protein>
    <recommendedName>
        <fullName evidence="7">NACHT domain-containing protein</fullName>
    </recommendedName>
</protein>
<dbReference type="InterPro" id="IPR056884">
    <property type="entry name" value="NPHP3-like_N"/>
</dbReference>
<feature type="domain" description="Prion-inhibition and propagation HeLo" evidence="3">
    <location>
        <begin position="5"/>
        <end position="99"/>
    </location>
</feature>
<feature type="chain" id="PRO_5006857833" description="NACHT domain-containing protein" evidence="2">
    <location>
        <begin position="24"/>
        <end position="606"/>
    </location>
</feature>
<dbReference type="SUPFAM" id="SSF52540">
    <property type="entry name" value="P-loop containing nucleoside triphosphate hydrolases"/>
    <property type="match status" value="1"/>
</dbReference>
<dbReference type="PANTHER" id="PTHR10039">
    <property type="entry name" value="AMELOGENIN"/>
    <property type="match status" value="1"/>
</dbReference>
<keyword evidence="6" id="KW-1185">Reference proteome</keyword>
<dbReference type="InterPro" id="IPR038305">
    <property type="entry name" value="HeLo_sf"/>
</dbReference>
<sequence>MEPAGLALGAVGLLGLFNLYQEAARVVHSVKNHSSESLRLFSRYSATKVLFERWGTQVGVADKDSLAQSVHPQLKEPATVNAVAGLLASITNVFTDVDPTIAGYEQPSTSAAANPGRTKLRSRLKWALADGDKLTQNTKDFDDLVQKLYRLVPPEKLHPDEFQKLQTSLIQFQRNQALHQVSHWLDATTTENTFDAYYSTRLDTTCNWIDTHPAYQGWLSGNPDKSLHVLWMHGPGGFGKSVLCAYVVKSLLDSGTPFVCSFFCSGNSDAQRNPSAIPRSWVHQAVHHDDDILDLVLQYLSKCGNTKATHSDVLHLLRDIISHNPTLIFVVDGLDECPRTNTERTELHRNRADVLREIMREGAGIGARLLVVSREEGDIKSQLRPHGPHPPGIKFDELAISKDNVSSDVARFAEHVVTQKLAGNQHQLCQELSAQMAQKSDGMFLLIRLQSQDLRPRKGKNQLRRAVDEMPTDIVQVYKRHWDDIQRLPPSDKQRAEAILRWVVFARRPLTILQLSEVVTVMDTSEDDEPQFDDLPDSFDEEFVDDEILGICGSFLELRGTTPDEELRKKTVHLIHFSAIDSSWVNMGMLHLLTPCYKNITWPKTA</sequence>
<evidence type="ECO:0000313" key="6">
    <source>
        <dbReference type="Proteomes" id="UP000054771"/>
    </source>
</evidence>
<dbReference type="Pfam" id="PF24883">
    <property type="entry name" value="NPHP3_N"/>
    <property type="match status" value="1"/>
</dbReference>
<dbReference type="Proteomes" id="UP000054771">
    <property type="component" value="Unassembled WGS sequence"/>
</dbReference>
<evidence type="ECO:0000313" key="5">
    <source>
        <dbReference type="EMBL" id="CEL10544.1"/>
    </source>
</evidence>
<proteinExistence type="predicted"/>
<dbReference type="PANTHER" id="PTHR10039:SF14">
    <property type="entry name" value="NACHT DOMAIN-CONTAINING PROTEIN"/>
    <property type="match status" value="1"/>
</dbReference>
<accession>A0A0U5GFJ2</accession>
<dbReference type="Gene3D" id="1.20.120.1020">
    <property type="entry name" value="Prion-inhibition and propagation, HeLo domain"/>
    <property type="match status" value="2"/>
</dbReference>
<dbReference type="Gene3D" id="3.40.50.300">
    <property type="entry name" value="P-loop containing nucleotide triphosphate hydrolases"/>
    <property type="match status" value="1"/>
</dbReference>
<evidence type="ECO:0000256" key="1">
    <source>
        <dbReference type="ARBA" id="ARBA00022737"/>
    </source>
</evidence>
<dbReference type="OrthoDB" id="1577640at2759"/>
<evidence type="ECO:0000259" key="4">
    <source>
        <dbReference type="Pfam" id="PF24883"/>
    </source>
</evidence>
<reference evidence="6" key="1">
    <citation type="journal article" date="2016" name="Genome Announc.">
        <title>Draft genome sequences of fungus Aspergillus calidoustus.</title>
        <authorList>
            <person name="Horn F."/>
            <person name="Linde J."/>
            <person name="Mattern D.J."/>
            <person name="Walther G."/>
            <person name="Guthke R."/>
            <person name="Scherlach K."/>
            <person name="Martin K."/>
            <person name="Brakhage A.A."/>
            <person name="Petzke L."/>
            <person name="Valiante V."/>
        </authorList>
    </citation>
    <scope>NUCLEOTIDE SEQUENCE [LARGE SCALE GENOMIC DNA]</scope>
    <source>
        <strain evidence="6">SF006504</strain>
    </source>
</reference>
<evidence type="ECO:0000259" key="3">
    <source>
        <dbReference type="Pfam" id="PF14479"/>
    </source>
</evidence>
<dbReference type="AlphaFoldDB" id="A0A0U5GFJ2"/>
<dbReference type="InterPro" id="IPR029498">
    <property type="entry name" value="HeLo_dom"/>
</dbReference>
<name>A0A0U5GFJ2_ASPCI</name>